<dbReference type="EMBL" id="KI660117">
    <property type="protein sequence ID" value="ETN78044.1"/>
    <property type="molecule type" value="Genomic_DNA"/>
</dbReference>
<sequence length="74" mass="8197">MAGRGTLADPTCMSRERAHADLQSNCFLLVPLMPLCQSVSRRNSHLTIDDHRIPLSKQSSRKTSTGSTTLTKDR</sequence>
<reference evidence="3" key="1">
    <citation type="journal article" date="2014" name="Nat. Genet.">
        <title>Genome of the human hookworm Necator americanus.</title>
        <authorList>
            <person name="Tang Y.T."/>
            <person name="Gao X."/>
            <person name="Rosa B.A."/>
            <person name="Abubucker S."/>
            <person name="Hallsworth-Pepin K."/>
            <person name="Martin J."/>
            <person name="Tyagi R."/>
            <person name="Heizer E."/>
            <person name="Zhang X."/>
            <person name="Bhonagiri-Palsikar V."/>
            <person name="Minx P."/>
            <person name="Warren W.C."/>
            <person name="Wang Q."/>
            <person name="Zhan B."/>
            <person name="Hotez P.J."/>
            <person name="Sternberg P.W."/>
            <person name="Dougall A."/>
            <person name="Gaze S.T."/>
            <person name="Mulvenna J."/>
            <person name="Sotillo J."/>
            <person name="Ranganathan S."/>
            <person name="Rabelo E.M."/>
            <person name="Wilson R.K."/>
            <person name="Felgner P.L."/>
            <person name="Bethony J."/>
            <person name="Hawdon J.M."/>
            <person name="Gasser R.B."/>
            <person name="Loukas A."/>
            <person name="Mitreva M."/>
        </authorList>
    </citation>
    <scope>NUCLEOTIDE SEQUENCE [LARGE SCALE GENOMIC DNA]</scope>
</reference>
<evidence type="ECO:0000256" key="1">
    <source>
        <dbReference type="SAM" id="MobiDB-lite"/>
    </source>
</evidence>
<dbReference type="KEGG" id="nai:NECAME_03003"/>
<evidence type="ECO:0000313" key="3">
    <source>
        <dbReference type="Proteomes" id="UP000053676"/>
    </source>
</evidence>
<keyword evidence="3" id="KW-1185">Reference proteome</keyword>
<dbReference type="OrthoDB" id="5782114at2759"/>
<accession>W2T8U4</accession>
<proteinExistence type="predicted"/>
<evidence type="ECO:0000313" key="2">
    <source>
        <dbReference type="EMBL" id="ETN78044.1"/>
    </source>
</evidence>
<gene>
    <name evidence="2" type="ORF">NECAME_03003</name>
</gene>
<dbReference type="Proteomes" id="UP000053676">
    <property type="component" value="Unassembled WGS sequence"/>
</dbReference>
<feature type="compositionally biased region" description="Polar residues" evidence="1">
    <location>
        <begin position="56"/>
        <end position="74"/>
    </location>
</feature>
<feature type="region of interest" description="Disordered" evidence="1">
    <location>
        <begin position="50"/>
        <end position="74"/>
    </location>
</feature>
<protein>
    <submittedName>
        <fullName evidence="2">Uncharacterized protein</fullName>
    </submittedName>
</protein>
<organism evidence="2 3">
    <name type="scientific">Necator americanus</name>
    <name type="common">Human hookworm</name>
    <dbReference type="NCBI Taxonomy" id="51031"/>
    <lineage>
        <taxon>Eukaryota</taxon>
        <taxon>Metazoa</taxon>
        <taxon>Ecdysozoa</taxon>
        <taxon>Nematoda</taxon>
        <taxon>Chromadorea</taxon>
        <taxon>Rhabditida</taxon>
        <taxon>Rhabditina</taxon>
        <taxon>Rhabditomorpha</taxon>
        <taxon>Strongyloidea</taxon>
        <taxon>Ancylostomatidae</taxon>
        <taxon>Bunostominae</taxon>
        <taxon>Necator</taxon>
    </lineage>
</organism>
<name>W2T8U4_NECAM</name>
<dbReference type="AlphaFoldDB" id="W2T8U4"/>